<dbReference type="Gene3D" id="3.30.429.10">
    <property type="entry name" value="Macrophage Migration Inhibitory Factor"/>
    <property type="match status" value="1"/>
</dbReference>
<dbReference type="GO" id="GO:0016853">
    <property type="term" value="F:isomerase activity"/>
    <property type="evidence" value="ECO:0007669"/>
    <property type="project" value="UniProtKB-KW"/>
</dbReference>
<evidence type="ECO:0000256" key="1">
    <source>
        <dbReference type="ARBA" id="ARBA00023235"/>
    </source>
</evidence>
<dbReference type="OrthoDB" id="4965437at2"/>
<dbReference type="InterPro" id="IPR004370">
    <property type="entry name" value="4-OT-like_dom"/>
</dbReference>
<protein>
    <submittedName>
        <fullName evidence="3">4-oxalocrotonate tautomerase</fullName>
    </submittedName>
</protein>
<accession>A0A4P6EW06</accession>
<reference evidence="3 4" key="1">
    <citation type="submission" date="2019-01" db="EMBL/GenBank/DDBJ databases">
        <title>Genome sequencing of strain 2JSPR-7.</title>
        <authorList>
            <person name="Heo J."/>
            <person name="Kim S.-J."/>
            <person name="Kim J.-S."/>
            <person name="Hong S.-B."/>
            <person name="Kwon S.-W."/>
        </authorList>
    </citation>
    <scope>NUCLEOTIDE SEQUENCE [LARGE SCALE GENOMIC DNA]</scope>
    <source>
        <strain evidence="3 4">2JSPR-7</strain>
    </source>
</reference>
<sequence>MPVIEVTLVAGRPATTIRSLLHELTEAATRALGCPAESVRVIAREVPPSHFCAGDVTIEERNRHHG</sequence>
<dbReference type="SUPFAM" id="SSF55331">
    <property type="entry name" value="Tautomerase/MIF"/>
    <property type="match status" value="1"/>
</dbReference>
<dbReference type="RefSeq" id="WP_129202127.1">
    <property type="nucleotide sequence ID" value="NZ_CP035495.1"/>
</dbReference>
<feature type="domain" description="4-oxalocrotonate tautomerase-like" evidence="2">
    <location>
        <begin position="2"/>
        <end position="60"/>
    </location>
</feature>
<name>A0A4P6EW06_9MICO</name>
<dbReference type="AlphaFoldDB" id="A0A4P6EW06"/>
<evidence type="ECO:0000313" key="4">
    <source>
        <dbReference type="Proteomes" id="UP000291758"/>
    </source>
</evidence>
<evidence type="ECO:0000313" key="3">
    <source>
        <dbReference type="EMBL" id="QAY62208.1"/>
    </source>
</evidence>
<dbReference type="Pfam" id="PF01361">
    <property type="entry name" value="Tautomerase"/>
    <property type="match status" value="1"/>
</dbReference>
<gene>
    <name evidence="3" type="ORF">ET495_01765</name>
</gene>
<proteinExistence type="predicted"/>
<dbReference type="InterPro" id="IPR014347">
    <property type="entry name" value="Tautomerase/MIF_sf"/>
</dbReference>
<evidence type="ECO:0000259" key="2">
    <source>
        <dbReference type="Pfam" id="PF01361"/>
    </source>
</evidence>
<keyword evidence="1" id="KW-0413">Isomerase</keyword>
<dbReference type="KEGG" id="xyl:ET495_01765"/>
<dbReference type="Proteomes" id="UP000291758">
    <property type="component" value="Chromosome"/>
</dbReference>
<keyword evidence="4" id="KW-1185">Reference proteome</keyword>
<dbReference type="EMBL" id="CP035495">
    <property type="protein sequence ID" value="QAY62208.1"/>
    <property type="molecule type" value="Genomic_DNA"/>
</dbReference>
<organism evidence="3 4">
    <name type="scientific">Xylanimonas allomyrinae</name>
    <dbReference type="NCBI Taxonomy" id="2509459"/>
    <lineage>
        <taxon>Bacteria</taxon>
        <taxon>Bacillati</taxon>
        <taxon>Actinomycetota</taxon>
        <taxon>Actinomycetes</taxon>
        <taxon>Micrococcales</taxon>
        <taxon>Promicromonosporaceae</taxon>
        <taxon>Xylanimonas</taxon>
    </lineage>
</organism>